<dbReference type="PRINTS" id="PR00463">
    <property type="entry name" value="EP450I"/>
</dbReference>
<dbReference type="GO" id="GO:0016705">
    <property type="term" value="F:oxidoreductase activity, acting on paired donors, with incorporation or reduction of molecular oxygen"/>
    <property type="evidence" value="ECO:0007669"/>
    <property type="project" value="InterPro"/>
</dbReference>
<dbReference type="InterPro" id="IPR050121">
    <property type="entry name" value="Cytochrome_P450_monoxygenase"/>
</dbReference>
<dbReference type="GeneID" id="36581914"/>
<evidence type="ECO:0000313" key="11">
    <source>
        <dbReference type="Proteomes" id="UP000235371"/>
    </source>
</evidence>
<dbReference type="InterPro" id="IPR002401">
    <property type="entry name" value="Cyt_P450_E_grp-I"/>
</dbReference>
<gene>
    <name evidence="10" type="ORF">K444DRAFT_518109</name>
</gene>
<keyword evidence="7 10" id="KW-0503">Monooxygenase</keyword>
<dbReference type="EMBL" id="KZ613745">
    <property type="protein sequence ID" value="PMD66033.1"/>
    <property type="molecule type" value="Genomic_DNA"/>
</dbReference>
<comment type="similarity">
    <text evidence="2">Belongs to the cytochrome P450 family.</text>
</comment>
<dbReference type="GO" id="GO:0020037">
    <property type="term" value="F:heme binding"/>
    <property type="evidence" value="ECO:0007669"/>
    <property type="project" value="InterPro"/>
</dbReference>
<dbReference type="STRING" id="1095630.A0A2J6TSP8"/>
<dbReference type="Pfam" id="PF00067">
    <property type="entry name" value="p450"/>
    <property type="match status" value="1"/>
</dbReference>
<evidence type="ECO:0000256" key="8">
    <source>
        <dbReference type="PIRSR" id="PIRSR602401-1"/>
    </source>
</evidence>
<dbReference type="GO" id="GO:0004497">
    <property type="term" value="F:monooxygenase activity"/>
    <property type="evidence" value="ECO:0007669"/>
    <property type="project" value="UniProtKB-KW"/>
</dbReference>
<feature type="transmembrane region" description="Helical" evidence="9">
    <location>
        <begin position="183"/>
        <end position="203"/>
    </location>
</feature>
<dbReference type="CDD" id="cd11058">
    <property type="entry name" value="CYP60B-like"/>
    <property type="match status" value="1"/>
</dbReference>
<evidence type="ECO:0000256" key="1">
    <source>
        <dbReference type="ARBA" id="ARBA00001971"/>
    </source>
</evidence>
<keyword evidence="5" id="KW-0560">Oxidoreductase</keyword>
<dbReference type="SUPFAM" id="SSF48264">
    <property type="entry name" value="Cytochrome P450"/>
    <property type="match status" value="1"/>
</dbReference>
<dbReference type="InterPro" id="IPR001128">
    <property type="entry name" value="Cyt_P450"/>
</dbReference>
<dbReference type="Gene3D" id="1.10.630.10">
    <property type="entry name" value="Cytochrome P450"/>
    <property type="match status" value="1"/>
</dbReference>
<accession>A0A2J6TSP8</accession>
<reference evidence="10 11" key="1">
    <citation type="submission" date="2016-04" db="EMBL/GenBank/DDBJ databases">
        <title>A degradative enzymes factory behind the ericoid mycorrhizal symbiosis.</title>
        <authorList>
            <consortium name="DOE Joint Genome Institute"/>
            <person name="Martino E."/>
            <person name="Morin E."/>
            <person name="Grelet G."/>
            <person name="Kuo A."/>
            <person name="Kohler A."/>
            <person name="Daghino S."/>
            <person name="Barry K."/>
            <person name="Choi C."/>
            <person name="Cichocki N."/>
            <person name="Clum A."/>
            <person name="Copeland A."/>
            <person name="Hainaut M."/>
            <person name="Haridas S."/>
            <person name="Labutti K."/>
            <person name="Lindquist E."/>
            <person name="Lipzen A."/>
            <person name="Khouja H.-R."/>
            <person name="Murat C."/>
            <person name="Ohm R."/>
            <person name="Olson A."/>
            <person name="Spatafora J."/>
            <person name="Veneault-Fourrey C."/>
            <person name="Henrissat B."/>
            <person name="Grigoriev I."/>
            <person name="Martin F."/>
            <person name="Perotto S."/>
        </authorList>
    </citation>
    <scope>NUCLEOTIDE SEQUENCE [LARGE SCALE GENOMIC DNA]</scope>
    <source>
        <strain evidence="10 11">E</strain>
    </source>
</reference>
<feature type="non-terminal residue" evidence="10">
    <location>
        <position position="1"/>
    </location>
</feature>
<evidence type="ECO:0000313" key="10">
    <source>
        <dbReference type="EMBL" id="PMD66033.1"/>
    </source>
</evidence>
<dbReference type="PANTHER" id="PTHR24305">
    <property type="entry name" value="CYTOCHROME P450"/>
    <property type="match status" value="1"/>
</dbReference>
<keyword evidence="9" id="KW-0472">Membrane</keyword>
<evidence type="ECO:0000256" key="9">
    <source>
        <dbReference type="SAM" id="Phobius"/>
    </source>
</evidence>
<sequence>ISLVSHTVYNLYFHPLSKFPGPWYAGISEFFFAYTIVSGSGYLTMRDLHEKYGEVVRVAPGELSYSSANSWKDIYMQRKSGNVFTKDPRFLKLLVRPCFSRVHANETNQLTFQSHAFSPKNLLEQEDIILRYVNILMASMAEESRKGPLDLKQWYNWVTFDVLGELCFGESFGSVEARKTNEWVATILNMVIFVSWSCALGHVSPLLEKMVWVLSPPSVRKAALNHIEKSQAKIQARIDRGEGERKDFCSYIFELRDQMGLNDWHMTSYSNTLIIAGSETTATTLSVLTYWLCRTPRVYEKLKQEIRSRYNSSSEITSQSATFPYLTAVINEILRLVPPMPFGTPRVVPKGGETVDEVLIPEGTVVSVHGYCAARNAKYFKYPDSFVPERWLDPESTDNLSASCPFLLGPGACLGQNMALMEMRILIAKSVFLFDYDLADDNERAWEHMRNFILWEKPELLVKVTPRDVT</sequence>
<evidence type="ECO:0000256" key="5">
    <source>
        <dbReference type="ARBA" id="ARBA00023002"/>
    </source>
</evidence>
<evidence type="ECO:0000256" key="4">
    <source>
        <dbReference type="ARBA" id="ARBA00022723"/>
    </source>
</evidence>
<evidence type="ECO:0000256" key="3">
    <source>
        <dbReference type="ARBA" id="ARBA00022617"/>
    </source>
</evidence>
<dbReference type="PRINTS" id="PR00385">
    <property type="entry name" value="P450"/>
</dbReference>
<dbReference type="RefSeq" id="XP_024742937.1">
    <property type="nucleotide sequence ID" value="XM_024873834.1"/>
</dbReference>
<protein>
    <submittedName>
        <fullName evidence="10">Benzoate 4-monooxygenase cytochrome P450</fullName>
    </submittedName>
</protein>
<comment type="cofactor">
    <cofactor evidence="1 8">
        <name>heme</name>
        <dbReference type="ChEBI" id="CHEBI:30413"/>
    </cofactor>
</comment>
<organism evidence="10 11">
    <name type="scientific">Hyaloscypha bicolor E</name>
    <dbReference type="NCBI Taxonomy" id="1095630"/>
    <lineage>
        <taxon>Eukaryota</taxon>
        <taxon>Fungi</taxon>
        <taxon>Dikarya</taxon>
        <taxon>Ascomycota</taxon>
        <taxon>Pezizomycotina</taxon>
        <taxon>Leotiomycetes</taxon>
        <taxon>Helotiales</taxon>
        <taxon>Hyaloscyphaceae</taxon>
        <taxon>Hyaloscypha</taxon>
        <taxon>Hyaloscypha bicolor</taxon>
    </lineage>
</organism>
<dbReference type="OrthoDB" id="1470350at2759"/>
<feature type="transmembrane region" description="Helical" evidence="9">
    <location>
        <begin position="23"/>
        <end position="43"/>
    </location>
</feature>
<dbReference type="InParanoid" id="A0A2J6TSP8"/>
<evidence type="ECO:0000256" key="6">
    <source>
        <dbReference type="ARBA" id="ARBA00023004"/>
    </source>
</evidence>
<proteinExistence type="inferred from homology"/>
<keyword evidence="9" id="KW-0812">Transmembrane</keyword>
<keyword evidence="4 8" id="KW-0479">Metal-binding</keyword>
<dbReference type="InterPro" id="IPR036396">
    <property type="entry name" value="Cyt_P450_sf"/>
</dbReference>
<dbReference type="Proteomes" id="UP000235371">
    <property type="component" value="Unassembled WGS sequence"/>
</dbReference>
<dbReference type="PANTHER" id="PTHR24305:SF29">
    <property type="entry name" value="BENZOATE-PARA-HYDROXYLASE"/>
    <property type="match status" value="1"/>
</dbReference>
<evidence type="ECO:0000256" key="7">
    <source>
        <dbReference type="ARBA" id="ARBA00023033"/>
    </source>
</evidence>
<keyword evidence="9" id="KW-1133">Transmembrane helix</keyword>
<name>A0A2J6TSP8_9HELO</name>
<keyword evidence="11" id="KW-1185">Reference proteome</keyword>
<feature type="binding site" description="axial binding residue" evidence="8">
    <location>
        <position position="413"/>
    </location>
    <ligand>
        <name>heme</name>
        <dbReference type="ChEBI" id="CHEBI:30413"/>
    </ligand>
    <ligandPart>
        <name>Fe</name>
        <dbReference type="ChEBI" id="CHEBI:18248"/>
    </ligandPart>
</feature>
<evidence type="ECO:0000256" key="2">
    <source>
        <dbReference type="ARBA" id="ARBA00010617"/>
    </source>
</evidence>
<keyword evidence="6 8" id="KW-0408">Iron</keyword>
<dbReference type="GO" id="GO:0005506">
    <property type="term" value="F:iron ion binding"/>
    <property type="evidence" value="ECO:0007669"/>
    <property type="project" value="InterPro"/>
</dbReference>
<dbReference type="AlphaFoldDB" id="A0A2J6TSP8"/>
<keyword evidence="3 8" id="KW-0349">Heme</keyword>